<evidence type="ECO:0000313" key="3">
    <source>
        <dbReference type="Proteomes" id="UP001378592"/>
    </source>
</evidence>
<proteinExistence type="predicted"/>
<sequence>MHVVGGSDAPPADHQGPDSSSSSNHVTSSSADSVSNLPPLDPRGQQLDSNGNGTPAPGPNGESSQGQLAQMDQPANGNGSNNEENANGLSTGASCTRLSLSADRTRRIRSEWLADAGPSHLKVLNRCSGPTGKQSFRLQWHITQDVSESDWIALCYTGEFILQSLL</sequence>
<reference evidence="2 3" key="1">
    <citation type="submission" date="2024-03" db="EMBL/GenBank/DDBJ databases">
        <title>The genome assembly and annotation of the cricket Gryllus longicercus Weissman &amp; Gray.</title>
        <authorList>
            <person name="Szrajer S."/>
            <person name="Gray D."/>
            <person name="Ylla G."/>
        </authorList>
    </citation>
    <scope>NUCLEOTIDE SEQUENCE [LARGE SCALE GENOMIC DNA]</scope>
    <source>
        <strain evidence="2">DAG 2021-001</strain>
        <tissue evidence="2">Whole body minus gut</tissue>
    </source>
</reference>
<feature type="compositionally biased region" description="Low complexity" evidence="1">
    <location>
        <begin position="50"/>
        <end position="61"/>
    </location>
</feature>
<dbReference type="Proteomes" id="UP001378592">
    <property type="component" value="Unassembled WGS sequence"/>
</dbReference>
<protein>
    <submittedName>
        <fullName evidence="2">Uncharacterized protein</fullName>
    </submittedName>
</protein>
<dbReference type="EMBL" id="JAZDUA010000128">
    <property type="protein sequence ID" value="KAK7867059.1"/>
    <property type="molecule type" value="Genomic_DNA"/>
</dbReference>
<dbReference type="AlphaFoldDB" id="A0AAN9Z8W4"/>
<comment type="caution">
    <text evidence="2">The sequence shown here is derived from an EMBL/GenBank/DDBJ whole genome shotgun (WGS) entry which is preliminary data.</text>
</comment>
<name>A0AAN9Z8W4_9ORTH</name>
<evidence type="ECO:0000313" key="2">
    <source>
        <dbReference type="EMBL" id="KAK7867059.1"/>
    </source>
</evidence>
<feature type="compositionally biased region" description="Low complexity" evidence="1">
    <location>
        <begin position="75"/>
        <end position="88"/>
    </location>
</feature>
<evidence type="ECO:0000256" key="1">
    <source>
        <dbReference type="SAM" id="MobiDB-lite"/>
    </source>
</evidence>
<feature type="compositionally biased region" description="Low complexity" evidence="1">
    <location>
        <begin position="18"/>
        <end position="36"/>
    </location>
</feature>
<gene>
    <name evidence="2" type="ORF">R5R35_005692</name>
</gene>
<accession>A0AAN9Z8W4</accession>
<organism evidence="2 3">
    <name type="scientific">Gryllus longicercus</name>
    <dbReference type="NCBI Taxonomy" id="2509291"/>
    <lineage>
        <taxon>Eukaryota</taxon>
        <taxon>Metazoa</taxon>
        <taxon>Ecdysozoa</taxon>
        <taxon>Arthropoda</taxon>
        <taxon>Hexapoda</taxon>
        <taxon>Insecta</taxon>
        <taxon>Pterygota</taxon>
        <taxon>Neoptera</taxon>
        <taxon>Polyneoptera</taxon>
        <taxon>Orthoptera</taxon>
        <taxon>Ensifera</taxon>
        <taxon>Gryllidea</taxon>
        <taxon>Grylloidea</taxon>
        <taxon>Gryllidae</taxon>
        <taxon>Gryllinae</taxon>
        <taxon>Gryllus</taxon>
    </lineage>
</organism>
<keyword evidence="3" id="KW-1185">Reference proteome</keyword>
<feature type="region of interest" description="Disordered" evidence="1">
    <location>
        <begin position="1"/>
        <end position="93"/>
    </location>
</feature>